<sequence>RATCAIAQSPGPITDLPGTPRGKLSVIGIGPGSDEWRSPEATHELISASDWVGYDLYLDLVANLKTSQTEHRFGLGKEEARVRHAFNLAGQGRDVALVCSGDAAIYAMAALVYEVLDSNTLTPPEQRVEIKTLPGISAFQAASARAGALIGHDFCTISLSDLLTPWATIEQRLQAAAEGDFNIAFYNPRSLKRTDQLQKAIDILKPHRPPETPVIIASNLGRLTEKVKTVAFKDFNPTEVDMLTIVLIGSSQSKILTRGDGKAYCFTPRGYANKKENLQ</sequence>
<dbReference type="InterPro" id="IPR000878">
    <property type="entry name" value="4pyrrol_Mease"/>
</dbReference>
<dbReference type="PANTHER" id="PTHR47036:SF1">
    <property type="entry name" value="COBALT-FACTOR III C(17)-METHYLTRANSFERASE-RELATED"/>
    <property type="match status" value="1"/>
</dbReference>
<protein>
    <submittedName>
        <fullName evidence="7">Cobalamin biosynthesis protein CbiG / Cobalt-precorrin-3b C17-methyltransferase</fullName>
    </submittedName>
</protein>
<dbReference type="GO" id="GO:0008168">
    <property type="term" value="F:methyltransferase activity"/>
    <property type="evidence" value="ECO:0007669"/>
    <property type="project" value="UniProtKB-KW"/>
</dbReference>
<dbReference type="GO" id="GO:0032259">
    <property type="term" value="P:methylation"/>
    <property type="evidence" value="ECO:0007669"/>
    <property type="project" value="UniProtKB-KW"/>
</dbReference>
<proteinExistence type="predicted"/>
<comment type="pathway">
    <text evidence="1">Cofactor biosynthesis; adenosylcobalamin biosynthesis.</text>
</comment>
<reference evidence="7" key="1">
    <citation type="submission" date="2018-06" db="EMBL/GenBank/DDBJ databases">
        <authorList>
            <person name="Zhirakovskaya E."/>
        </authorList>
    </citation>
    <scope>NUCLEOTIDE SEQUENCE</scope>
</reference>
<dbReference type="SUPFAM" id="SSF53790">
    <property type="entry name" value="Tetrapyrrole methylase"/>
    <property type="match status" value="1"/>
</dbReference>
<evidence type="ECO:0000313" key="7">
    <source>
        <dbReference type="EMBL" id="VAV92045.1"/>
    </source>
</evidence>
<dbReference type="Gene3D" id="3.30.950.10">
    <property type="entry name" value="Methyltransferase, Cobalt-precorrin-4 Transmethylase, Domain 2"/>
    <property type="match status" value="1"/>
</dbReference>
<dbReference type="InterPro" id="IPR006363">
    <property type="entry name" value="Cbl_synth_CobJ/CibH_dom"/>
</dbReference>
<evidence type="ECO:0000256" key="5">
    <source>
        <dbReference type="ARBA" id="ARBA00022691"/>
    </source>
</evidence>
<dbReference type="InterPro" id="IPR051810">
    <property type="entry name" value="Precorrin_MeTrfase"/>
</dbReference>
<dbReference type="InterPro" id="IPR014776">
    <property type="entry name" value="4pyrrole_Mease_sub2"/>
</dbReference>
<dbReference type="Pfam" id="PF00590">
    <property type="entry name" value="TP_methylase"/>
    <property type="match status" value="1"/>
</dbReference>
<evidence type="ECO:0000256" key="3">
    <source>
        <dbReference type="ARBA" id="ARBA00022603"/>
    </source>
</evidence>
<dbReference type="AlphaFoldDB" id="A0A3B0SAC8"/>
<keyword evidence="5" id="KW-0949">S-adenosyl-L-methionine</keyword>
<dbReference type="UniPathway" id="UPA00148"/>
<dbReference type="InterPro" id="IPR014777">
    <property type="entry name" value="4pyrrole_Mease_sub1"/>
</dbReference>
<feature type="non-terminal residue" evidence="7">
    <location>
        <position position="1"/>
    </location>
</feature>
<dbReference type="EMBL" id="UOEC01000094">
    <property type="protein sequence ID" value="VAV92045.1"/>
    <property type="molecule type" value="Genomic_DNA"/>
</dbReference>
<evidence type="ECO:0000259" key="6">
    <source>
        <dbReference type="Pfam" id="PF00590"/>
    </source>
</evidence>
<dbReference type="CDD" id="cd11646">
    <property type="entry name" value="Precorrin_3B_C17_MT"/>
    <property type="match status" value="1"/>
</dbReference>
<organism evidence="7">
    <name type="scientific">hydrothermal vent metagenome</name>
    <dbReference type="NCBI Taxonomy" id="652676"/>
    <lineage>
        <taxon>unclassified sequences</taxon>
        <taxon>metagenomes</taxon>
        <taxon>ecological metagenomes</taxon>
    </lineage>
</organism>
<evidence type="ECO:0000256" key="2">
    <source>
        <dbReference type="ARBA" id="ARBA00022573"/>
    </source>
</evidence>
<dbReference type="GO" id="GO:0009236">
    <property type="term" value="P:cobalamin biosynthetic process"/>
    <property type="evidence" value="ECO:0007669"/>
    <property type="project" value="UniProtKB-UniPathway"/>
</dbReference>
<dbReference type="InterPro" id="IPR035996">
    <property type="entry name" value="4pyrrol_Methylase_sf"/>
</dbReference>
<gene>
    <name evidence="7" type="ORF">MNBD_ALPHA08-1244</name>
</gene>
<keyword evidence="4 7" id="KW-0808">Transferase</keyword>
<evidence type="ECO:0000256" key="4">
    <source>
        <dbReference type="ARBA" id="ARBA00022679"/>
    </source>
</evidence>
<keyword evidence="2" id="KW-0169">Cobalamin biosynthesis</keyword>
<keyword evidence="3 7" id="KW-0489">Methyltransferase</keyword>
<evidence type="ECO:0000256" key="1">
    <source>
        <dbReference type="ARBA" id="ARBA00004953"/>
    </source>
</evidence>
<dbReference type="NCBIfam" id="TIGR01466">
    <property type="entry name" value="cobJ_cbiH"/>
    <property type="match status" value="1"/>
</dbReference>
<feature type="domain" description="Tetrapyrrole methylase" evidence="6">
    <location>
        <begin position="23"/>
        <end position="230"/>
    </location>
</feature>
<name>A0A3B0SAC8_9ZZZZ</name>
<dbReference type="Gene3D" id="3.40.1010.10">
    <property type="entry name" value="Cobalt-precorrin-4 Transmethylase, Domain 1"/>
    <property type="match status" value="1"/>
</dbReference>
<dbReference type="PANTHER" id="PTHR47036">
    <property type="entry name" value="COBALT-FACTOR III C(17)-METHYLTRANSFERASE-RELATED"/>
    <property type="match status" value="1"/>
</dbReference>
<accession>A0A3B0SAC8</accession>